<dbReference type="InterPro" id="IPR055270">
    <property type="entry name" value="Glyco_tran_10_C"/>
</dbReference>
<gene>
    <name evidence="5" type="ORF">VAMP_115n94</name>
</gene>
<dbReference type="Proteomes" id="UP000680365">
    <property type="component" value="Unassembled WGS sequence"/>
</dbReference>
<evidence type="ECO:0000313" key="6">
    <source>
        <dbReference type="Proteomes" id="UP000680365"/>
    </source>
</evidence>
<name>A0ABS5QLP5_9BACT</name>
<sequence length="389" mass="46861">MSKKLKLFYIVAFEEQTYNFENKIENILNLMQNGKKQHITTLENHFLMLSKHFNIYNFYKYKDNIEKENSIIYHLPNGRDDEKGVEEELLKYKGKVPIVMRSYDAHSPNKASIDYMEKYHDLIITYLKKHVNNNNIFFGHMCYDNHIMHTYQQNKSKKLACMILRNREESSYNKDYSLFIEKGIDLLKNYKERKKITKYTDIHIYGTGWSIKTKNYYGPINPFDKKYHVLGNYKFNFVLENVITKTHISEKTLDSFLSFSVPVYLGAPDINKHIPKETFININDFQDYDDLLNFLKNMTIEEYNKYINSIEKNRNIIFKQFSTEENFSKIVYNWYNNKYKTNFGLSNDEYKEIEQSIGNLKFKSSSVILSNLYRYLYLFKLYLLEYIRK</sequence>
<comment type="similarity">
    <text evidence="1">Belongs to the glycosyltransferase 10 family.</text>
</comment>
<dbReference type="Pfam" id="PF00852">
    <property type="entry name" value="Glyco_transf_10"/>
    <property type="match status" value="1"/>
</dbReference>
<evidence type="ECO:0000313" key="5">
    <source>
        <dbReference type="EMBL" id="MBS8122117.1"/>
    </source>
</evidence>
<dbReference type="InterPro" id="IPR038577">
    <property type="entry name" value="GT10-like_C_sf"/>
</dbReference>
<evidence type="ECO:0000256" key="1">
    <source>
        <dbReference type="ARBA" id="ARBA00008919"/>
    </source>
</evidence>
<protein>
    <submittedName>
        <fullName evidence="5">Glycosyltransferase, family 10 (Fucosyltransferase)</fullName>
    </submittedName>
</protein>
<keyword evidence="3" id="KW-0808">Transferase</keyword>
<dbReference type="RefSeq" id="WP_213349326.1">
    <property type="nucleotide sequence ID" value="NZ_JAEDAM010000042.1"/>
</dbReference>
<dbReference type="PANTHER" id="PTHR11929">
    <property type="entry name" value="ALPHA- 1,3 -FUCOSYLTRANSFERASE"/>
    <property type="match status" value="1"/>
</dbReference>
<feature type="domain" description="Fucosyltransferase C-terminal" evidence="4">
    <location>
        <begin position="194"/>
        <end position="308"/>
    </location>
</feature>
<organism evidence="5 6">
    <name type="scientific">Candidatus Vampirococcus lugosii</name>
    <dbReference type="NCBI Taxonomy" id="2789015"/>
    <lineage>
        <taxon>Bacteria</taxon>
        <taxon>Candidatus Absconditibacteriota</taxon>
        <taxon>Vampirococcus</taxon>
    </lineage>
</organism>
<dbReference type="EMBL" id="JAEDAM010000042">
    <property type="protein sequence ID" value="MBS8122117.1"/>
    <property type="molecule type" value="Genomic_DNA"/>
</dbReference>
<dbReference type="Gene3D" id="3.40.50.11660">
    <property type="entry name" value="Glycosyl transferase family 10, C-terminal domain"/>
    <property type="match status" value="1"/>
</dbReference>
<comment type="caution">
    <text evidence="5">The sequence shown here is derived from an EMBL/GenBank/DDBJ whole genome shotgun (WGS) entry which is preliminary data.</text>
</comment>
<evidence type="ECO:0000256" key="3">
    <source>
        <dbReference type="ARBA" id="ARBA00022679"/>
    </source>
</evidence>
<reference evidence="5 6" key="1">
    <citation type="journal article" date="2021" name="Nat. Commun.">
        <title>Reductive evolution and unique predatory mode in the CPR bacterium Vampirococcus lugosii.</title>
        <authorList>
            <person name="Moreira D."/>
            <person name="Zivanovic Y."/>
            <person name="Lopez-Archilla A.I."/>
            <person name="Iniesto M."/>
            <person name="Lopez-Garcia P."/>
        </authorList>
    </citation>
    <scope>NUCLEOTIDE SEQUENCE [LARGE SCALE GENOMIC DNA]</scope>
    <source>
        <strain evidence="5">Chiprana</strain>
    </source>
</reference>
<evidence type="ECO:0000259" key="4">
    <source>
        <dbReference type="Pfam" id="PF00852"/>
    </source>
</evidence>
<dbReference type="SUPFAM" id="SSF53756">
    <property type="entry name" value="UDP-Glycosyltransferase/glycogen phosphorylase"/>
    <property type="match status" value="1"/>
</dbReference>
<keyword evidence="6" id="KW-1185">Reference proteome</keyword>
<dbReference type="InterPro" id="IPR001503">
    <property type="entry name" value="Glyco_trans_10"/>
</dbReference>
<proteinExistence type="inferred from homology"/>
<keyword evidence="2" id="KW-0328">Glycosyltransferase</keyword>
<dbReference type="PANTHER" id="PTHR11929:SF194">
    <property type="entry name" value="ALPHA-(1,3)-FUCOSYLTRANSFERASE 10"/>
    <property type="match status" value="1"/>
</dbReference>
<evidence type="ECO:0000256" key="2">
    <source>
        <dbReference type="ARBA" id="ARBA00022676"/>
    </source>
</evidence>
<accession>A0ABS5QLP5</accession>